<keyword evidence="2" id="KW-1185">Reference proteome</keyword>
<accession>A8FVW8</accession>
<dbReference type="Gene3D" id="3.40.50.150">
    <property type="entry name" value="Vaccinia Virus protein VP39"/>
    <property type="match status" value="1"/>
</dbReference>
<dbReference type="EMBL" id="CP000821">
    <property type="protein sequence ID" value="ABV36991.1"/>
    <property type="molecule type" value="Genomic_DNA"/>
</dbReference>
<dbReference type="SUPFAM" id="SSF53335">
    <property type="entry name" value="S-adenosyl-L-methionine-dependent methyltransferases"/>
    <property type="match status" value="1"/>
</dbReference>
<name>A8FVW8_SHESH</name>
<dbReference type="GO" id="GO:0008168">
    <property type="term" value="F:methyltransferase activity"/>
    <property type="evidence" value="ECO:0007669"/>
    <property type="project" value="UniProtKB-KW"/>
</dbReference>
<proteinExistence type="predicted"/>
<dbReference type="KEGG" id="sse:Ssed_2382"/>
<keyword evidence="1" id="KW-0808">Transferase</keyword>
<dbReference type="AlphaFoldDB" id="A8FVW8"/>
<evidence type="ECO:0000313" key="2">
    <source>
        <dbReference type="Proteomes" id="UP000002015"/>
    </source>
</evidence>
<sequence>MEERAYYEMAKLQDEHWWFKGRRDIIELYLSKLNLPKNIDILEVGCGTGGNLKMLSKYGNLRAFELNDFSRKYASSISGICVENGWLPNNIPVQNSRFNLICMFDVLEHIENDRNSIAILKEYLSVEGKLVLTVPAFKFLFGKHDSKMHHFRRYDEDGLSLLMQQGGFEVEYISYFNTYLFPLAIISRLMDFFSKADDSLGSKKPHRCLNSVLYRIFRSELNVLENKKMPFGLSIICVGTVKQ</sequence>
<dbReference type="OrthoDB" id="2370471at2"/>
<organism evidence="1 2">
    <name type="scientific">Shewanella sediminis (strain HAW-EB3)</name>
    <dbReference type="NCBI Taxonomy" id="425104"/>
    <lineage>
        <taxon>Bacteria</taxon>
        <taxon>Pseudomonadati</taxon>
        <taxon>Pseudomonadota</taxon>
        <taxon>Gammaproteobacteria</taxon>
        <taxon>Alteromonadales</taxon>
        <taxon>Shewanellaceae</taxon>
        <taxon>Shewanella</taxon>
    </lineage>
</organism>
<dbReference type="HOGENOM" id="CLU_082726_0_1_6"/>
<reference evidence="1 2" key="1">
    <citation type="submission" date="2007-08" db="EMBL/GenBank/DDBJ databases">
        <title>Complete sequence of Shewanella sediminis HAW-EB3.</title>
        <authorList>
            <consortium name="US DOE Joint Genome Institute"/>
            <person name="Copeland A."/>
            <person name="Lucas S."/>
            <person name="Lapidus A."/>
            <person name="Barry K."/>
            <person name="Glavina del Rio T."/>
            <person name="Dalin E."/>
            <person name="Tice H."/>
            <person name="Pitluck S."/>
            <person name="Chertkov O."/>
            <person name="Brettin T."/>
            <person name="Bruce D."/>
            <person name="Detter J.C."/>
            <person name="Han C."/>
            <person name="Schmutz J."/>
            <person name="Larimer F."/>
            <person name="Land M."/>
            <person name="Hauser L."/>
            <person name="Kyrpides N."/>
            <person name="Kim E."/>
            <person name="Zhao J.-S."/>
            <person name="Richardson P."/>
        </authorList>
    </citation>
    <scope>NUCLEOTIDE SEQUENCE [LARGE SCALE GENOMIC DNA]</scope>
    <source>
        <strain evidence="1 2">HAW-EB3</strain>
    </source>
</reference>
<dbReference type="InterPro" id="IPR029063">
    <property type="entry name" value="SAM-dependent_MTases_sf"/>
</dbReference>
<protein>
    <submittedName>
        <fullName evidence="1">Generic methyltransferase</fullName>
    </submittedName>
</protein>
<dbReference type="STRING" id="425104.Ssed_2382"/>
<dbReference type="RefSeq" id="WP_012142726.1">
    <property type="nucleotide sequence ID" value="NC_009831.1"/>
</dbReference>
<dbReference type="Proteomes" id="UP000002015">
    <property type="component" value="Chromosome"/>
</dbReference>
<dbReference type="eggNOG" id="COG2226">
    <property type="taxonomic scope" value="Bacteria"/>
</dbReference>
<dbReference type="GO" id="GO:0032259">
    <property type="term" value="P:methylation"/>
    <property type="evidence" value="ECO:0007669"/>
    <property type="project" value="UniProtKB-KW"/>
</dbReference>
<dbReference type="Pfam" id="PF13489">
    <property type="entry name" value="Methyltransf_23"/>
    <property type="match status" value="1"/>
</dbReference>
<gene>
    <name evidence="1" type="ordered locus">Ssed_2382</name>
</gene>
<evidence type="ECO:0000313" key="1">
    <source>
        <dbReference type="EMBL" id="ABV36991.1"/>
    </source>
</evidence>
<keyword evidence="1" id="KW-0489">Methyltransferase</keyword>